<reference evidence="2" key="1">
    <citation type="journal article" date="2023" name="Int. J. Mol. Sci.">
        <title>Metagenomics Revealed a New Genus 'Candidatus Thiocaldithrix dubininis' gen. nov., sp. nov. and a New Species 'Candidatus Thiothrix putei' sp. nov. in the Family Thiotrichaceae, Some Members of Which Have Traits of Both Na+- and H+-Motive Energetics.</title>
        <authorList>
            <person name="Ravin N.V."/>
            <person name="Muntyan M.S."/>
            <person name="Smolyakov D.D."/>
            <person name="Rudenko T.S."/>
            <person name="Beletsky A.V."/>
            <person name="Mardanov A.V."/>
            <person name="Grabovich M.Y."/>
        </authorList>
    </citation>
    <scope>NUCLEOTIDE SEQUENCE</scope>
    <source>
        <strain evidence="2">GKL-01</strain>
    </source>
</reference>
<dbReference type="Proteomes" id="UP001300672">
    <property type="component" value="Chromosome"/>
</dbReference>
<dbReference type="EMBL" id="CP124755">
    <property type="protein sequence ID" value="WGZ92143.1"/>
    <property type="molecule type" value="Genomic_DNA"/>
</dbReference>
<evidence type="ECO:0000313" key="2">
    <source>
        <dbReference type="EMBL" id="WGZ92143.1"/>
    </source>
</evidence>
<accession>A0AA95H9X0</accession>
<reference evidence="2" key="2">
    <citation type="submission" date="2023-04" db="EMBL/GenBank/DDBJ databases">
        <authorList>
            <person name="Beletskiy A.V."/>
            <person name="Mardanov A.V."/>
            <person name="Ravin N.V."/>
        </authorList>
    </citation>
    <scope>NUCLEOTIDE SEQUENCE</scope>
    <source>
        <strain evidence="2">GKL-01</strain>
    </source>
</reference>
<sequence>MHFLSDVLKHILNGLAMQYQADYLSGDDKKANLQKVLAQIEQERKAEVTQDPSQAKPLTLKPAVFKP</sequence>
<gene>
    <name evidence="2" type="ORF">QJT80_06585</name>
</gene>
<evidence type="ECO:0000256" key="1">
    <source>
        <dbReference type="SAM" id="MobiDB-lite"/>
    </source>
</evidence>
<proteinExistence type="predicted"/>
<name>A0AA95H9X0_9GAMM</name>
<organism evidence="2">
    <name type="scientific">Candidatus Thiocaldithrix dubininis</name>
    <dbReference type="NCBI Taxonomy" id="3080823"/>
    <lineage>
        <taxon>Bacteria</taxon>
        <taxon>Pseudomonadati</taxon>
        <taxon>Pseudomonadota</taxon>
        <taxon>Gammaproteobacteria</taxon>
        <taxon>Thiotrichales</taxon>
        <taxon>Thiotrichaceae</taxon>
        <taxon>Candidatus Thiocaldithrix</taxon>
    </lineage>
</organism>
<dbReference type="AlphaFoldDB" id="A0AA95H9X0"/>
<protein>
    <submittedName>
        <fullName evidence="2">Uncharacterized protein</fullName>
    </submittedName>
</protein>
<dbReference type="KEGG" id="tdu:QJT80_06585"/>
<feature type="region of interest" description="Disordered" evidence="1">
    <location>
        <begin position="44"/>
        <end position="67"/>
    </location>
</feature>